<evidence type="ECO:0000256" key="3">
    <source>
        <dbReference type="ARBA" id="ARBA00023125"/>
    </source>
</evidence>
<keyword evidence="3" id="KW-0238">DNA-binding</keyword>
<evidence type="ECO:0000256" key="5">
    <source>
        <dbReference type="ARBA" id="ARBA00023242"/>
    </source>
</evidence>
<evidence type="ECO:0000256" key="2">
    <source>
        <dbReference type="ARBA" id="ARBA00023015"/>
    </source>
</evidence>
<keyword evidence="7" id="KW-1185">Reference proteome</keyword>
<dbReference type="KEGG" id="dzi:111302388"/>
<dbReference type="GO" id="GO:0003677">
    <property type="term" value="F:DNA binding"/>
    <property type="evidence" value="ECO:0007669"/>
    <property type="project" value="UniProtKB-KW"/>
</dbReference>
<keyword evidence="4" id="KW-0804">Transcription</keyword>
<reference evidence="8" key="1">
    <citation type="submission" date="2025-08" db="UniProtKB">
        <authorList>
            <consortium name="RefSeq"/>
        </authorList>
    </citation>
    <scope>IDENTIFICATION</scope>
    <source>
        <tissue evidence="8">Fruit stalk</tissue>
    </source>
</reference>
<keyword evidence="5" id="KW-0539">Nucleus</keyword>
<feature type="transmembrane region" description="Helical" evidence="6">
    <location>
        <begin position="12"/>
        <end position="36"/>
    </location>
</feature>
<dbReference type="GO" id="GO:0005634">
    <property type="term" value="C:nucleus"/>
    <property type="evidence" value="ECO:0007669"/>
    <property type="project" value="UniProtKB-SubCell"/>
</dbReference>
<protein>
    <submittedName>
        <fullName evidence="8">Uncharacterized protein LOC111302388</fullName>
    </submittedName>
</protein>
<keyword evidence="6" id="KW-0812">Transmembrane</keyword>
<evidence type="ECO:0000256" key="1">
    <source>
        <dbReference type="ARBA" id="ARBA00004123"/>
    </source>
</evidence>
<dbReference type="GeneID" id="111302388"/>
<dbReference type="InterPro" id="IPR015300">
    <property type="entry name" value="DNA-bd_pseudobarrel_sf"/>
</dbReference>
<comment type="subcellular location">
    <subcellularLocation>
        <location evidence="1">Nucleus</location>
    </subcellularLocation>
</comment>
<keyword evidence="2" id="KW-0805">Transcription regulation</keyword>
<name>A0A6P5ZNU6_DURZI</name>
<dbReference type="Gene3D" id="2.40.330.10">
    <property type="entry name" value="DNA-binding pseudobarrel domain"/>
    <property type="match status" value="1"/>
</dbReference>
<evidence type="ECO:0000313" key="8">
    <source>
        <dbReference type="RefSeq" id="XP_022754050.1"/>
    </source>
</evidence>
<organism evidence="7 8">
    <name type="scientific">Durio zibethinus</name>
    <name type="common">Durian</name>
    <dbReference type="NCBI Taxonomy" id="66656"/>
    <lineage>
        <taxon>Eukaryota</taxon>
        <taxon>Viridiplantae</taxon>
        <taxon>Streptophyta</taxon>
        <taxon>Embryophyta</taxon>
        <taxon>Tracheophyta</taxon>
        <taxon>Spermatophyta</taxon>
        <taxon>Magnoliopsida</taxon>
        <taxon>eudicotyledons</taxon>
        <taxon>Gunneridae</taxon>
        <taxon>Pentapetalae</taxon>
        <taxon>rosids</taxon>
        <taxon>malvids</taxon>
        <taxon>Malvales</taxon>
        <taxon>Malvaceae</taxon>
        <taxon>Helicteroideae</taxon>
        <taxon>Durio</taxon>
    </lineage>
</organism>
<dbReference type="PANTHER" id="PTHR46245:SF10">
    <property type="entry name" value="B3 DOMAIN-CONTAINING TRANSCRIPTION FACTOR VAL3"/>
    <property type="match status" value="1"/>
</dbReference>
<keyword evidence="6" id="KW-1133">Transmembrane helix</keyword>
<dbReference type="AlphaFoldDB" id="A0A6P5ZNU6"/>
<dbReference type="RefSeq" id="XP_022754050.1">
    <property type="nucleotide sequence ID" value="XM_022898315.1"/>
</dbReference>
<evidence type="ECO:0000313" key="7">
    <source>
        <dbReference type="Proteomes" id="UP000515121"/>
    </source>
</evidence>
<evidence type="ECO:0000256" key="4">
    <source>
        <dbReference type="ARBA" id="ARBA00023163"/>
    </source>
</evidence>
<dbReference type="OrthoDB" id="757982at2759"/>
<keyword evidence="6" id="KW-0472">Membrane</keyword>
<evidence type="ECO:0000256" key="6">
    <source>
        <dbReference type="SAM" id="Phobius"/>
    </source>
</evidence>
<gene>
    <name evidence="8" type="primary">LOC111302388</name>
</gene>
<accession>A0A6P5ZNU6</accession>
<proteinExistence type="predicted"/>
<dbReference type="PANTHER" id="PTHR46245">
    <property type="entry name" value="B3 DOMAIN-CONTAINING PROTEIN OS07G0563300"/>
    <property type="match status" value="1"/>
</dbReference>
<dbReference type="Proteomes" id="UP000515121">
    <property type="component" value="Unplaced"/>
</dbReference>
<sequence length="132" mass="14561">MFVKHLTFSTYILVMTLVLRLGLTIMSSNSIIIPLFEKMLSAIDAGRIGRLVLPKKCAEEIDACSNLRERCLLLPAKSALVNLYANEARVISQQSLASYKKILILISVSLAFVIHESSNPSIGKWVSPTPCI</sequence>